<dbReference type="PROSITE" id="PS00722">
    <property type="entry name" value="FTHFS_2"/>
    <property type="match status" value="1"/>
</dbReference>
<comment type="caution">
    <text evidence="7">The sequence shown here is derived from an EMBL/GenBank/DDBJ whole genome shotgun (WGS) entry which is preliminary data.</text>
</comment>
<evidence type="ECO:0000256" key="3">
    <source>
        <dbReference type="ARBA" id="ARBA00022598"/>
    </source>
</evidence>
<dbReference type="InterPro" id="IPR027417">
    <property type="entry name" value="P-loop_NTPase"/>
</dbReference>
<dbReference type="RefSeq" id="WP_343185883.1">
    <property type="nucleotide sequence ID" value="NZ_JBCITM010000007.1"/>
</dbReference>
<dbReference type="EMBL" id="JBCITM010000007">
    <property type="protein sequence ID" value="MEN1760563.1"/>
    <property type="molecule type" value="Genomic_DNA"/>
</dbReference>
<dbReference type="Gene3D" id="3.40.50.300">
    <property type="entry name" value="P-loop containing nucleotide triphosphate hydrolases"/>
    <property type="match status" value="1"/>
</dbReference>
<dbReference type="InterPro" id="IPR020628">
    <property type="entry name" value="Formate_THF_ligase_CS"/>
</dbReference>
<dbReference type="Proteomes" id="UP001407405">
    <property type="component" value="Unassembled WGS sequence"/>
</dbReference>
<dbReference type="Pfam" id="PF01268">
    <property type="entry name" value="FTHFS"/>
    <property type="match status" value="1"/>
</dbReference>
<keyword evidence="3 6" id="KW-0436">Ligase</keyword>
<gene>
    <name evidence="6" type="primary">fhs</name>
    <name evidence="7" type="ORF">AAIG11_08770</name>
</gene>
<dbReference type="InterPro" id="IPR000559">
    <property type="entry name" value="Formate_THF_ligase"/>
</dbReference>
<evidence type="ECO:0000256" key="5">
    <source>
        <dbReference type="ARBA" id="ARBA00022840"/>
    </source>
</evidence>
<keyword evidence="2 6" id="KW-0554">One-carbon metabolism</keyword>
<accession>A0ABU9VTR7</accession>
<dbReference type="CDD" id="cd00477">
    <property type="entry name" value="FTHFS"/>
    <property type="match status" value="1"/>
</dbReference>
<dbReference type="SUPFAM" id="SSF52540">
    <property type="entry name" value="P-loop containing nucleoside triphosphate hydrolases"/>
    <property type="match status" value="1"/>
</dbReference>
<evidence type="ECO:0000256" key="1">
    <source>
        <dbReference type="ARBA" id="ARBA00004777"/>
    </source>
</evidence>
<reference evidence="7 8" key="1">
    <citation type="submission" date="2024-04" db="EMBL/GenBank/DDBJ databases">
        <title>Genome sequencing and metabolic network reconstruction of aminoacids and betaine degradation by Anoxynatronum sibiricum.</title>
        <authorList>
            <person name="Detkova E.N."/>
            <person name="Boltjanskaja Y.V."/>
            <person name="Mardanov A.V."/>
            <person name="Kevbrin V."/>
        </authorList>
    </citation>
    <scope>NUCLEOTIDE SEQUENCE [LARGE SCALE GENOMIC DNA]</scope>
    <source>
        <strain evidence="7 8">Z-7981</strain>
    </source>
</reference>
<dbReference type="PROSITE" id="PS00721">
    <property type="entry name" value="FTHFS_1"/>
    <property type="match status" value="1"/>
</dbReference>
<keyword evidence="4 6" id="KW-0547">Nucleotide-binding</keyword>
<evidence type="ECO:0000256" key="4">
    <source>
        <dbReference type="ARBA" id="ARBA00022741"/>
    </source>
</evidence>
<dbReference type="GO" id="GO:0004329">
    <property type="term" value="F:formate-tetrahydrofolate ligase activity"/>
    <property type="evidence" value="ECO:0007669"/>
    <property type="project" value="UniProtKB-EC"/>
</dbReference>
<evidence type="ECO:0000313" key="7">
    <source>
        <dbReference type="EMBL" id="MEN1760563.1"/>
    </source>
</evidence>
<comment type="similarity">
    <text evidence="6">Belongs to the formate--tetrahydrofolate ligase family.</text>
</comment>
<evidence type="ECO:0000313" key="8">
    <source>
        <dbReference type="Proteomes" id="UP001407405"/>
    </source>
</evidence>
<dbReference type="EC" id="6.3.4.3" evidence="6"/>
<keyword evidence="8" id="KW-1185">Reference proteome</keyword>
<evidence type="ECO:0000256" key="6">
    <source>
        <dbReference type="HAMAP-Rule" id="MF_01543"/>
    </source>
</evidence>
<dbReference type="Gene3D" id="3.30.1510.10">
    <property type="entry name" value="Domain 2, N(10)-formyltetrahydrofolate synthetase"/>
    <property type="match status" value="1"/>
</dbReference>
<sequence length="558" mass="59346">MKSDIQIAQEAVPKDIREIAGKLGLTEDQIDLYGKYKAKVHTDFLQGETNEKSAKLILTTAINPTPAGEGKTTTTIGVADALARLGKNTIVALREPSLGPVFGVKGGAAGGGYAQVIPMEDINLHFTGDLHAIGTANNLLAAMIDNHIQQGNALGIDNRKITWKRAMDMNDRQLRSMVNGMGGKGNGVPREDGFDITVASEVMAAFCLASTLTDLKERISRMVIGYTRDDKPITAGDLKAAGALTALLKDAIKPNLVQTLEGTPAFIHGGPFANIAHGCNSLMATRTAMHFADYVVTEAGFGADLGAEKFIDIKCRMANIKPDAVIIVATVRALKSHGGVAKADLNEENLAALKNGLPNLMKHVENITQVFGLPAVVAINRFPLDTEAELAMVREACNAAGVNVALSEVWAKGGEGGEEVARELMRLMEENDGSKFSYAYEVDQPIMKKIEAIATRVYGAKDVAFSGAAEKEIKKLEKLGFGNLPICMAKTQYSLSDEPTLIGRPEGFTVTVRSIKVSAGAGFLVALTGDIMTMPGLPKVPSAEHIDVDETGKISGLF</sequence>
<feature type="binding site" evidence="6">
    <location>
        <begin position="65"/>
        <end position="72"/>
    </location>
    <ligand>
        <name>ATP</name>
        <dbReference type="ChEBI" id="CHEBI:30616"/>
    </ligand>
</feature>
<dbReference type="NCBIfam" id="NF010030">
    <property type="entry name" value="PRK13505.1"/>
    <property type="match status" value="1"/>
</dbReference>
<organism evidence="7 8">
    <name type="scientific">Anoxynatronum sibiricum</name>
    <dbReference type="NCBI Taxonomy" id="210623"/>
    <lineage>
        <taxon>Bacteria</taxon>
        <taxon>Bacillati</taxon>
        <taxon>Bacillota</taxon>
        <taxon>Clostridia</taxon>
        <taxon>Eubacteriales</taxon>
        <taxon>Clostridiaceae</taxon>
        <taxon>Anoxynatronum</taxon>
    </lineage>
</organism>
<dbReference type="Gene3D" id="3.10.410.10">
    <property type="entry name" value="Formyltetrahydrofolate synthetase, domain 3"/>
    <property type="match status" value="1"/>
</dbReference>
<evidence type="ECO:0000256" key="2">
    <source>
        <dbReference type="ARBA" id="ARBA00022563"/>
    </source>
</evidence>
<dbReference type="HAMAP" id="MF_01543">
    <property type="entry name" value="FTHFS"/>
    <property type="match status" value="1"/>
</dbReference>
<comment type="catalytic activity">
    <reaction evidence="6">
        <text>(6S)-5,6,7,8-tetrahydrofolate + formate + ATP = (6R)-10-formyltetrahydrofolate + ADP + phosphate</text>
        <dbReference type="Rhea" id="RHEA:20221"/>
        <dbReference type="ChEBI" id="CHEBI:15740"/>
        <dbReference type="ChEBI" id="CHEBI:30616"/>
        <dbReference type="ChEBI" id="CHEBI:43474"/>
        <dbReference type="ChEBI" id="CHEBI:57453"/>
        <dbReference type="ChEBI" id="CHEBI:195366"/>
        <dbReference type="ChEBI" id="CHEBI:456216"/>
        <dbReference type="EC" id="6.3.4.3"/>
    </reaction>
</comment>
<keyword evidence="5 6" id="KW-0067">ATP-binding</keyword>
<name>A0ABU9VTR7_9CLOT</name>
<proteinExistence type="inferred from homology"/>
<protein>
    <recommendedName>
        <fullName evidence="6">Formate--tetrahydrofolate ligase</fullName>
        <ecNumber evidence="6">6.3.4.3</ecNumber>
    </recommendedName>
    <alternativeName>
        <fullName evidence="6">Formyltetrahydrofolate synthetase</fullName>
        <shortName evidence="6">FHS</shortName>
        <shortName evidence="6">FTHFS</shortName>
    </alternativeName>
</protein>
<comment type="pathway">
    <text evidence="1 6">One-carbon metabolism; tetrahydrofolate interconversion.</text>
</comment>